<keyword evidence="1" id="KW-1133">Transmembrane helix</keyword>
<reference evidence="2" key="1">
    <citation type="submission" date="2022-05" db="EMBL/GenBank/DDBJ databases">
        <title>Comparative genomics of Staphylococcus equorum isolates.</title>
        <authorList>
            <person name="Luelf R.H."/>
        </authorList>
    </citation>
    <scope>NUCLEOTIDE SEQUENCE</scope>
    <source>
        <strain evidence="2">TMW 2.2497</strain>
    </source>
</reference>
<evidence type="ECO:0000256" key="1">
    <source>
        <dbReference type="SAM" id="Phobius"/>
    </source>
</evidence>
<gene>
    <name evidence="2" type="ORF">M4L89_08465</name>
</gene>
<proteinExistence type="predicted"/>
<keyword evidence="1" id="KW-0812">Transmembrane</keyword>
<evidence type="ECO:0000313" key="2">
    <source>
        <dbReference type="EMBL" id="MDG0846255.1"/>
    </source>
</evidence>
<dbReference type="EMBL" id="JAMBQA010000004">
    <property type="protein sequence ID" value="MDG0846255.1"/>
    <property type="molecule type" value="Genomic_DNA"/>
</dbReference>
<dbReference type="KEGG" id="seqo:SE1039_09110"/>
<keyword evidence="1" id="KW-0472">Membrane</keyword>
<keyword evidence="3" id="KW-1185">Reference proteome</keyword>
<comment type="caution">
    <text evidence="2">The sequence shown here is derived from an EMBL/GenBank/DDBJ whole genome shotgun (WGS) entry which is preliminary data.</text>
</comment>
<feature type="transmembrane region" description="Helical" evidence="1">
    <location>
        <begin position="7"/>
        <end position="26"/>
    </location>
</feature>
<sequence length="79" mass="8888">MGSFMIYGVYAFFCFLFILVFLSIVFDTNKFGIGIMLSSIALIIFAVLAVYLAGTNQNRENINPLQYDAGEKFRKSLSL</sequence>
<dbReference type="AlphaFoldDB" id="A0A9X4L3T8"/>
<dbReference type="Proteomes" id="UP001152422">
    <property type="component" value="Unassembled WGS sequence"/>
</dbReference>
<accession>A0A9X4L3T8</accession>
<evidence type="ECO:0000313" key="3">
    <source>
        <dbReference type="Proteomes" id="UP001152422"/>
    </source>
</evidence>
<feature type="transmembrane region" description="Helical" evidence="1">
    <location>
        <begin position="32"/>
        <end position="53"/>
    </location>
</feature>
<protein>
    <submittedName>
        <fullName evidence="2">Uncharacterized protein</fullName>
    </submittedName>
</protein>
<dbReference type="RefSeq" id="WP_056935480.1">
    <property type="nucleotide sequence ID" value="NZ_CP013114.1"/>
</dbReference>
<name>A0A9X4L3T8_9STAP</name>
<organism evidence="2 3">
    <name type="scientific">Staphylococcus equorum</name>
    <dbReference type="NCBI Taxonomy" id="246432"/>
    <lineage>
        <taxon>Bacteria</taxon>
        <taxon>Bacillati</taxon>
        <taxon>Bacillota</taxon>
        <taxon>Bacilli</taxon>
        <taxon>Bacillales</taxon>
        <taxon>Staphylococcaceae</taxon>
        <taxon>Staphylococcus</taxon>
    </lineage>
</organism>